<proteinExistence type="predicted"/>
<dbReference type="EMBL" id="VOSL01000044">
    <property type="protein sequence ID" value="TXD36446.1"/>
    <property type="molecule type" value="Genomic_DNA"/>
</dbReference>
<dbReference type="InterPro" id="IPR000873">
    <property type="entry name" value="AMP-dep_synth/lig_dom"/>
</dbReference>
<name>A0A5C6XGX4_9DELT</name>
<dbReference type="InterPro" id="IPR042099">
    <property type="entry name" value="ANL_N_sf"/>
</dbReference>
<keyword evidence="2" id="KW-0067">ATP-binding</keyword>
<protein>
    <submittedName>
        <fullName evidence="4">AMP-binding protein</fullName>
    </submittedName>
</protein>
<keyword evidence="1" id="KW-0547">Nucleotide-binding</keyword>
<dbReference type="Gene3D" id="3.40.50.12780">
    <property type="entry name" value="N-terminal domain of ligase-like"/>
    <property type="match status" value="1"/>
</dbReference>
<evidence type="ECO:0000313" key="4">
    <source>
        <dbReference type="EMBL" id="TXD36446.1"/>
    </source>
</evidence>
<evidence type="ECO:0000313" key="5">
    <source>
        <dbReference type="Proteomes" id="UP000321046"/>
    </source>
</evidence>
<dbReference type="SUPFAM" id="SSF56801">
    <property type="entry name" value="Acetyl-CoA synthetase-like"/>
    <property type="match status" value="1"/>
</dbReference>
<evidence type="ECO:0000259" key="3">
    <source>
        <dbReference type="Pfam" id="PF00501"/>
    </source>
</evidence>
<dbReference type="GO" id="GO:0016020">
    <property type="term" value="C:membrane"/>
    <property type="evidence" value="ECO:0007669"/>
    <property type="project" value="TreeGrafter"/>
</dbReference>
<dbReference type="RefSeq" id="WP_146974396.1">
    <property type="nucleotide sequence ID" value="NZ_VOSL01000044.1"/>
</dbReference>
<evidence type="ECO:0000256" key="1">
    <source>
        <dbReference type="ARBA" id="ARBA00022741"/>
    </source>
</evidence>
<organism evidence="4 5">
    <name type="scientific">Lujinxingia vulgaris</name>
    <dbReference type="NCBI Taxonomy" id="2600176"/>
    <lineage>
        <taxon>Bacteria</taxon>
        <taxon>Deltaproteobacteria</taxon>
        <taxon>Bradymonadales</taxon>
        <taxon>Lujinxingiaceae</taxon>
        <taxon>Lujinxingia</taxon>
    </lineage>
</organism>
<feature type="domain" description="AMP-dependent synthetase/ligase" evidence="3">
    <location>
        <begin position="9"/>
        <end position="436"/>
    </location>
</feature>
<accession>A0A5C6XGX4</accession>
<evidence type="ECO:0000256" key="2">
    <source>
        <dbReference type="ARBA" id="ARBA00022840"/>
    </source>
</evidence>
<gene>
    <name evidence="4" type="ORF">FRC96_10225</name>
</gene>
<dbReference type="Pfam" id="PF00501">
    <property type="entry name" value="AMP-binding"/>
    <property type="match status" value="1"/>
</dbReference>
<dbReference type="OrthoDB" id="9799237at2"/>
<dbReference type="Pfam" id="PF23562">
    <property type="entry name" value="AMP-binding_C_3"/>
    <property type="match status" value="1"/>
</dbReference>
<comment type="caution">
    <text evidence="4">The sequence shown here is derived from an EMBL/GenBank/DDBJ whole genome shotgun (WGS) entry which is preliminary data.</text>
</comment>
<sequence>MVTTLVQLFEEQVQRSSVRVAMRFYEDQAWTTRTWRDWWERSERIAAGLMALGVEAGDPVALIASTRPAWVEADMGIMMAGAATVALHPAVSEAGIAAALTRCKPGVVIVEDPVQMARLVAMPEALASVRAVVYFDADVMVKRRGGGAGELMRVDAFQLPEHVARLSLDELGQQGRRRLTDDSRYVASRRRQITPEMSAAVVFTAGTSAEPRAVTLTHHNLVAQVEAMSALRLFSFDDVQLLFLPLAHVFARVLYLAGVGSGMTVAFGRGARHLLDDLASVRPTLLASVPWVYERLQSEIISRVEERGLRAQLMPLALEVGKTVRRRMLGGQPASRLLRWEHAFFSKVLLEDVRERLGGRMRFLISGGAPMRPEITEFFFSTGVQLLEGYGLTEASGAVAFNLPEDVRIGSVGRALPGVDVTLAEDGEVLVRGDTVAHDLSEGEGAGQVDARGWLHTGDIGRFDREGFLFVVDRKREVVMTSTGRQIAPGPLESALEEFGLIAHAVLVGEGLPFVSALVALNPDRLLEFVQAQGLDYRASVRELTTHPTVHQALMGHLDEVNRRHTVAERIRRLAVIPEFLSVADQTLTASGEVRRPVVLERYHALVDSLYADRRAGAAGGAGKN</sequence>
<dbReference type="AlphaFoldDB" id="A0A5C6XGX4"/>
<dbReference type="GO" id="GO:0004467">
    <property type="term" value="F:long-chain fatty acid-CoA ligase activity"/>
    <property type="evidence" value="ECO:0007669"/>
    <property type="project" value="TreeGrafter"/>
</dbReference>
<dbReference type="PANTHER" id="PTHR43272">
    <property type="entry name" value="LONG-CHAIN-FATTY-ACID--COA LIGASE"/>
    <property type="match status" value="1"/>
</dbReference>
<dbReference type="Proteomes" id="UP000321046">
    <property type="component" value="Unassembled WGS sequence"/>
</dbReference>
<dbReference type="PANTHER" id="PTHR43272:SF33">
    <property type="entry name" value="AMP-BINDING DOMAIN-CONTAINING PROTEIN-RELATED"/>
    <property type="match status" value="1"/>
</dbReference>
<dbReference type="GO" id="GO:0005524">
    <property type="term" value="F:ATP binding"/>
    <property type="evidence" value="ECO:0007669"/>
    <property type="project" value="UniProtKB-KW"/>
</dbReference>
<reference evidence="4 5" key="1">
    <citation type="submission" date="2019-08" db="EMBL/GenBank/DDBJ databases">
        <title>Bradymonadales sp. TMQ2.</title>
        <authorList>
            <person name="Liang Q."/>
        </authorList>
    </citation>
    <scope>NUCLEOTIDE SEQUENCE [LARGE SCALE GENOMIC DNA]</scope>
    <source>
        <strain evidence="4 5">TMQ2</strain>
    </source>
</reference>